<dbReference type="PANTHER" id="PTHR36930">
    <property type="entry name" value="METAL-SULFUR CLUSTER BIOSYNTHESIS PROTEINS YUAD-RELATED"/>
    <property type="match status" value="1"/>
</dbReference>
<evidence type="ECO:0000313" key="3">
    <source>
        <dbReference type="Proteomes" id="UP001165653"/>
    </source>
</evidence>
<protein>
    <recommendedName>
        <fullName evidence="1">MOSC domain-containing protein</fullName>
    </recommendedName>
</protein>
<feature type="domain" description="MOSC" evidence="1">
    <location>
        <begin position="19"/>
        <end position="153"/>
    </location>
</feature>
<dbReference type="Gene3D" id="2.40.33.20">
    <property type="entry name" value="PK beta-barrel domain-like"/>
    <property type="match status" value="1"/>
</dbReference>
<dbReference type="InterPro" id="IPR052716">
    <property type="entry name" value="MOSC_domain"/>
</dbReference>
<organism evidence="2 3">
    <name type="scientific">Luteolibacter rhizosphaerae</name>
    <dbReference type="NCBI Taxonomy" id="2989719"/>
    <lineage>
        <taxon>Bacteria</taxon>
        <taxon>Pseudomonadati</taxon>
        <taxon>Verrucomicrobiota</taxon>
        <taxon>Verrucomicrobiia</taxon>
        <taxon>Verrucomicrobiales</taxon>
        <taxon>Verrucomicrobiaceae</taxon>
        <taxon>Luteolibacter</taxon>
    </lineage>
</organism>
<comment type="caution">
    <text evidence="2">The sequence shown here is derived from an EMBL/GenBank/DDBJ whole genome shotgun (WGS) entry which is preliminary data.</text>
</comment>
<proteinExistence type="predicted"/>
<evidence type="ECO:0000259" key="1">
    <source>
        <dbReference type="PROSITE" id="PS51340"/>
    </source>
</evidence>
<dbReference type="PROSITE" id="PS51340">
    <property type="entry name" value="MOSC"/>
    <property type="match status" value="1"/>
</dbReference>
<sequence length="156" mass="16855">MSAQVREIYVGRQREAPMQFVRKIEVIAGKGLAGDRYAEGTGSYSRSKGIRDVTLIEIEDLWNFYGRSGIDLHPGLTRRNIVTEGIKLSDLIDSSFTIGPVSFLGLRPCPPCRHLAKLIGIPDVLHGLAHSGGIYAQALSDGIISIDDPVGLPGAE</sequence>
<dbReference type="InterPro" id="IPR005302">
    <property type="entry name" value="MoCF_Sase_C"/>
</dbReference>
<keyword evidence="3" id="KW-1185">Reference proteome</keyword>
<dbReference type="Pfam" id="PF03473">
    <property type="entry name" value="MOSC"/>
    <property type="match status" value="1"/>
</dbReference>
<dbReference type="RefSeq" id="WP_264516115.1">
    <property type="nucleotide sequence ID" value="NZ_JAPDDR010000016.1"/>
</dbReference>
<accession>A0ABT3G9L4</accession>
<reference evidence="2" key="1">
    <citation type="submission" date="2022-10" db="EMBL/GenBank/DDBJ databases">
        <title>Luteolibacter sp. GHJ8, whole genome shotgun sequencing project.</title>
        <authorList>
            <person name="Zhao G."/>
            <person name="Shen L."/>
        </authorList>
    </citation>
    <scope>NUCLEOTIDE SEQUENCE</scope>
    <source>
        <strain evidence="2">GHJ8</strain>
    </source>
</reference>
<dbReference type="SUPFAM" id="SSF50800">
    <property type="entry name" value="PK beta-barrel domain-like"/>
    <property type="match status" value="1"/>
</dbReference>
<dbReference type="PANTHER" id="PTHR36930:SF1">
    <property type="entry name" value="MOSC DOMAIN-CONTAINING PROTEIN"/>
    <property type="match status" value="1"/>
</dbReference>
<name>A0ABT3G9L4_9BACT</name>
<dbReference type="Proteomes" id="UP001165653">
    <property type="component" value="Unassembled WGS sequence"/>
</dbReference>
<dbReference type="EMBL" id="JAPDDR010000016">
    <property type="protein sequence ID" value="MCW1916536.1"/>
    <property type="molecule type" value="Genomic_DNA"/>
</dbReference>
<gene>
    <name evidence="2" type="ORF">OJ996_23315</name>
</gene>
<evidence type="ECO:0000313" key="2">
    <source>
        <dbReference type="EMBL" id="MCW1916536.1"/>
    </source>
</evidence>
<dbReference type="InterPro" id="IPR011037">
    <property type="entry name" value="Pyrv_Knase-like_insert_dom_sf"/>
</dbReference>